<evidence type="ECO:0000256" key="1">
    <source>
        <dbReference type="ARBA" id="ARBA00007824"/>
    </source>
</evidence>
<dbReference type="GeneID" id="110975107"/>
<dbReference type="PANTHER" id="PTHR13943">
    <property type="entry name" value="HRAS-LIKE SUPPRESSOR - RELATED"/>
    <property type="match status" value="1"/>
</dbReference>
<dbReference type="RefSeq" id="XP_022082947.1">
    <property type="nucleotide sequence ID" value="XM_022227255.1"/>
</dbReference>
<evidence type="ECO:0000256" key="4">
    <source>
        <dbReference type="ARBA" id="ARBA00023098"/>
    </source>
</evidence>
<keyword evidence="4" id="KW-0443">Lipid metabolism</keyword>
<reference evidence="8" key="1">
    <citation type="submission" date="2025-08" db="UniProtKB">
        <authorList>
            <consortium name="RefSeq"/>
        </authorList>
    </citation>
    <scope>IDENTIFICATION</scope>
</reference>
<dbReference type="Proteomes" id="UP000694845">
    <property type="component" value="Unplaced"/>
</dbReference>
<dbReference type="OrthoDB" id="421951at2759"/>
<dbReference type="GO" id="GO:0005737">
    <property type="term" value="C:cytoplasm"/>
    <property type="evidence" value="ECO:0007669"/>
    <property type="project" value="TreeGrafter"/>
</dbReference>
<dbReference type="GO" id="GO:0070292">
    <property type="term" value="P:N-acylphosphatidylethanolamine metabolic process"/>
    <property type="evidence" value="ECO:0007669"/>
    <property type="project" value="TreeGrafter"/>
</dbReference>
<dbReference type="InterPro" id="IPR007053">
    <property type="entry name" value="LRAT_dom"/>
</dbReference>
<keyword evidence="5" id="KW-0472">Membrane</keyword>
<keyword evidence="5" id="KW-1133">Transmembrane helix</keyword>
<dbReference type="GO" id="GO:0008970">
    <property type="term" value="F:phospholipase A1 activity"/>
    <property type="evidence" value="ECO:0007669"/>
    <property type="project" value="TreeGrafter"/>
</dbReference>
<protein>
    <submittedName>
        <fullName evidence="8">Retinoic acid receptor responder protein 3-like</fullName>
    </submittedName>
</protein>
<keyword evidence="7" id="KW-1185">Reference proteome</keyword>
<evidence type="ECO:0000313" key="7">
    <source>
        <dbReference type="Proteomes" id="UP000694845"/>
    </source>
</evidence>
<evidence type="ECO:0000313" key="8">
    <source>
        <dbReference type="RefSeq" id="XP_022082947.1"/>
    </source>
</evidence>
<sequence length="199" mass="22537">MANENRFGKVSDWRDSTSVKALPSEARPGDRLEFKRVCGYSHWAIYIGEHDKIEHAVIHFSLHEGALIFSALTCSCSAGIASSQPEIRADSIETVLGNSGQVRINNSKDRDTAPFDTSIIVQTAKDKQKSETQPKYSLLRNNCEHFVNSCRYNQTVSEQVNDAVVWLIFTVTKNIVPVVAFCIFLLFFWLALMNAQRYW</sequence>
<evidence type="ECO:0000256" key="5">
    <source>
        <dbReference type="SAM" id="Phobius"/>
    </source>
</evidence>
<comment type="similarity">
    <text evidence="1">Belongs to the H-rev107 family.</text>
</comment>
<evidence type="ECO:0000256" key="3">
    <source>
        <dbReference type="ARBA" id="ARBA00022801"/>
    </source>
</evidence>
<organism evidence="7 8">
    <name type="scientific">Acanthaster planci</name>
    <name type="common">Crown-of-thorns starfish</name>
    <dbReference type="NCBI Taxonomy" id="133434"/>
    <lineage>
        <taxon>Eukaryota</taxon>
        <taxon>Metazoa</taxon>
        <taxon>Echinodermata</taxon>
        <taxon>Eleutherozoa</taxon>
        <taxon>Asterozoa</taxon>
        <taxon>Asteroidea</taxon>
        <taxon>Valvatacea</taxon>
        <taxon>Valvatida</taxon>
        <taxon>Acanthasteridae</taxon>
        <taxon>Acanthaster</taxon>
    </lineage>
</organism>
<keyword evidence="3" id="KW-0378">Hydrolase</keyword>
<dbReference type="GO" id="GO:0016410">
    <property type="term" value="F:N-acyltransferase activity"/>
    <property type="evidence" value="ECO:0007669"/>
    <property type="project" value="TreeGrafter"/>
</dbReference>
<evidence type="ECO:0000256" key="2">
    <source>
        <dbReference type="ARBA" id="ARBA00022679"/>
    </source>
</evidence>
<dbReference type="PANTHER" id="PTHR13943:SF77">
    <property type="entry name" value="LRAT DOMAIN-CONTAINING PROTEIN"/>
    <property type="match status" value="1"/>
</dbReference>
<keyword evidence="2" id="KW-0808">Transferase</keyword>
<dbReference type="InterPro" id="IPR051496">
    <property type="entry name" value="H-rev107_PLA/AT"/>
</dbReference>
<feature type="domain" description="LRAT" evidence="6">
    <location>
        <begin position="32"/>
        <end position="159"/>
    </location>
</feature>
<dbReference type="PROSITE" id="PS51934">
    <property type="entry name" value="LRAT"/>
    <property type="match status" value="1"/>
</dbReference>
<gene>
    <name evidence="8" type="primary">LOC110975107</name>
</gene>
<dbReference type="Pfam" id="PF04970">
    <property type="entry name" value="LRAT"/>
    <property type="match status" value="1"/>
</dbReference>
<dbReference type="Gene3D" id="3.90.1720.10">
    <property type="entry name" value="endopeptidase domain like (from Nostoc punctiforme)"/>
    <property type="match status" value="1"/>
</dbReference>
<keyword evidence="5" id="KW-0812">Transmembrane</keyword>
<proteinExistence type="inferred from homology"/>
<dbReference type="OMA" id="NINDLEC"/>
<feature type="transmembrane region" description="Helical" evidence="5">
    <location>
        <begin position="163"/>
        <end position="192"/>
    </location>
</feature>
<dbReference type="AlphaFoldDB" id="A0A8B7XRX8"/>
<accession>A0A8B7XRX8</accession>
<dbReference type="GO" id="GO:0004623">
    <property type="term" value="F:phospholipase A2 activity"/>
    <property type="evidence" value="ECO:0007669"/>
    <property type="project" value="TreeGrafter"/>
</dbReference>
<dbReference type="KEGG" id="aplc:110975107"/>
<name>A0A8B7XRX8_ACAPL</name>
<evidence type="ECO:0000259" key="6">
    <source>
        <dbReference type="PROSITE" id="PS51934"/>
    </source>
</evidence>